<sequence>MRYAIMGATVQQVKSVGGTDIKEARRTGIIFATLTN</sequence>
<evidence type="ECO:0000313" key="1">
    <source>
        <dbReference type="EMBL" id="GAJ17202.1"/>
    </source>
</evidence>
<dbReference type="AlphaFoldDB" id="X1VGA7"/>
<name>X1VGA7_9ZZZZ</name>
<reference evidence="1" key="1">
    <citation type="journal article" date="2014" name="Front. Microbiol.">
        <title>High frequency of phylogenetically diverse reductive dehalogenase-homologous genes in deep subseafloor sedimentary metagenomes.</title>
        <authorList>
            <person name="Kawai M."/>
            <person name="Futagami T."/>
            <person name="Toyoda A."/>
            <person name="Takaki Y."/>
            <person name="Nishi S."/>
            <person name="Hori S."/>
            <person name="Arai W."/>
            <person name="Tsubouchi T."/>
            <person name="Morono Y."/>
            <person name="Uchiyama I."/>
            <person name="Ito T."/>
            <person name="Fujiyama A."/>
            <person name="Inagaki F."/>
            <person name="Takami H."/>
        </authorList>
    </citation>
    <scope>NUCLEOTIDE SEQUENCE</scope>
    <source>
        <strain evidence="1">Expedition CK06-06</strain>
    </source>
</reference>
<dbReference type="EMBL" id="BARW01042992">
    <property type="protein sequence ID" value="GAJ17202.1"/>
    <property type="molecule type" value="Genomic_DNA"/>
</dbReference>
<proteinExistence type="predicted"/>
<gene>
    <name evidence="1" type="ORF">S12H4_63319</name>
</gene>
<feature type="non-terminal residue" evidence="1">
    <location>
        <position position="36"/>
    </location>
</feature>
<comment type="caution">
    <text evidence="1">The sequence shown here is derived from an EMBL/GenBank/DDBJ whole genome shotgun (WGS) entry which is preliminary data.</text>
</comment>
<protein>
    <submittedName>
        <fullName evidence="1">Uncharacterized protein</fullName>
    </submittedName>
</protein>
<accession>X1VGA7</accession>
<organism evidence="1">
    <name type="scientific">marine sediment metagenome</name>
    <dbReference type="NCBI Taxonomy" id="412755"/>
    <lineage>
        <taxon>unclassified sequences</taxon>
        <taxon>metagenomes</taxon>
        <taxon>ecological metagenomes</taxon>
    </lineage>
</organism>